<dbReference type="PANTHER" id="PTHR31286">
    <property type="entry name" value="GLYCINE-RICH CELL WALL STRUCTURAL PROTEIN 1.8-LIKE"/>
    <property type="match status" value="1"/>
</dbReference>
<feature type="compositionally biased region" description="Basic and acidic residues" evidence="2">
    <location>
        <begin position="386"/>
        <end position="395"/>
    </location>
</feature>
<dbReference type="InterPro" id="IPR025836">
    <property type="entry name" value="Zn_knuckle_CX2CX4HX4C"/>
</dbReference>
<comment type="caution">
    <text evidence="4">The sequence shown here is derived from an EMBL/GenBank/DDBJ whole genome shotgun (WGS) entry which is preliminary data.</text>
</comment>
<feature type="compositionally biased region" description="Basic residues" evidence="2">
    <location>
        <begin position="318"/>
        <end position="330"/>
    </location>
</feature>
<evidence type="ECO:0000256" key="1">
    <source>
        <dbReference type="PROSITE-ProRule" id="PRU00047"/>
    </source>
</evidence>
<gene>
    <name evidence="4" type="ORF">LITE_LOCUS38247</name>
</gene>
<dbReference type="AlphaFoldDB" id="A0AAV0PEG3"/>
<dbReference type="GO" id="GO:0008270">
    <property type="term" value="F:zinc ion binding"/>
    <property type="evidence" value="ECO:0007669"/>
    <property type="project" value="UniProtKB-KW"/>
</dbReference>
<dbReference type="EMBL" id="CAMGYJ010000009">
    <property type="protein sequence ID" value="CAI0469648.1"/>
    <property type="molecule type" value="Genomic_DNA"/>
</dbReference>
<keyword evidence="1" id="KW-0862">Zinc</keyword>
<dbReference type="GO" id="GO:0003676">
    <property type="term" value="F:nucleic acid binding"/>
    <property type="evidence" value="ECO:0007669"/>
    <property type="project" value="InterPro"/>
</dbReference>
<accession>A0AAV0PEG3</accession>
<evidence type="ECO:0000256" key="2">
    <source>
        <dbReference type="SAM" id="MobiDB-lite"/>
    </source>
</evidence>
<name>A0AAV0PEG3_9ROSI</name>
<keyword evidence="5" id="KW-1185">Reference proteome</keyword>
<feature type="region of interest" description="Disordered" evidence="2">
    <location>
        <begin position="301"/>
        <end position="340"/>
    </location>
</feature>
<feature type="compositionally biased region" description="Basic and acidic residues" evidence="2">
    <location>
        <begin position="198"/>
        <end position="213"/>
    </location>
</feature>
<organism evidence="4 5">
    <name type="scientific">Linum tenue</name>
    <dbReference type="NCBI Taxonomy" id="586396"/>
    <lineage>
        <taxon>Eukaryota</taxon>
        <taxon>Viridiplantae</taxon>
        <taxon>Streptophyta</taxon>
        <taxon>Embryophyta</taxon>
        <taxon>Tracheophyta</taxon>
        <taxon>Spermatophyta</taxon>
        <taxon>Magnoliopsida</taxon>
        <taxon>eudicotyledons</taxon>
        <taxon>Gunneridae</taxon>
        <taxon>Pentapetalae</taxon>
        <taxon>rosids</taxon>
        <taxon>fabids</taxon>
        <taxon>Malpighiales</taxon>
        <taxon>Linaceae</taxon>
        <taxon>Linum</taxon>
    </lineage>
</organism>
<dbReference type="InterPro" id="IPR036875">
    <property type="entry name" value="Znf_CCHC_sf"/>
</dbReference>
<dbReference type="PROSITE" id="PS50158">
    <property type="entry name" value="ZF_CCHC"/>
    <property type="match status" value="1"/>
</dbReference>
<keyword evidence="1" id="KW-0479">Metal-binding</keyword>
<evidence type="ECO:0000259" key="3">
    <source>
        <dbReference type="PROSITE" id="PS50158"/>
    </source>
</evidence>
<feature type="compositionally biased region" description="Polar residues" evidence="2">
    <location>
        <begin position="230"/>
        <end position="240"/>
    </location>
</feature>
<dbReference type="Pfam" id="PF14392">
    <property type="entry name" value="zf-CCHC_4"/>
    <property type="match status" value="1"/>
</dbReference>
<dbReference type="Proteomes" id="UP001154282">
    <property type="component" value="Unassembled WGS sequence"/>
</dbReference>
<feature type="region of interest" description="Disordered" evidence="2">
    <location>
        <begin position="113"/>
        <end position="254"/>
    </location>
</feature>
<evidence type="ECO:0000313" key="5">
    <source>
        <dbReference type="Proteomes" id="UP001154282"/>
    </source>
</evidence>
<dbReference type="SUPFAM" id="SSF57756">
    <property type="entry name" value="Retrovirus zinc finger-like domains"/>
    <property type="match status" value="1"/>
</dbReference>
<dbReference type="InterPro" id="IPR040256">
    <property type="entry name" value="At4g02000-like"/>
</dbReference>
<proteinExistence type="predicted"/>
<keyword evidence="1" id="KW-0863">Zinc-finger</keyword>
<evidence type="ECO:0000313" key="4">
    <source>
        <dbReference type="EMBL" id="CAI0469648.1"/>
    </source>
</evidence>
<dbReference type="PANTHER" id="PTHR31286:SF99">
    <property type="entry name" value="DUF4283 DOMAIN-CONTAINING PROTEIN"/>
    <property type="match status" value="1"/>
</dbReference>
<reference evidence="4" key="1">
    <citation type="submission" date="2022-08" db="EMBL/GenBank/DDBJ databases">
        <authorList>
            <person name="Gutierrez-Valencia J."/>
        </authorList>
    </citation>
    <scope>NUCLEOTIDE SEQUENCE</scope>
</reference>
<feature type="compositionally biased region" description="Polar residues" evidence="2">
    <location>
        <begin position="148"/>
        <end position="158"/>
    </location>
</feature>
<feature type="compositionally biased region" description="Basic and acidic residues" evidence="2">
    <location>
        <begin position="160"/>
        <end position="170"/>
    </location>
</feature>
<dbReference type="InterPro" id="IPR001878">
    <property type="entry name" value="Znf_CCHC"/>
</dbReference>
<sequence>MIVWVQLPAFPVHYYHREVLFSLGNMIGRTIKLDYHTLHQQRARFARIAVEIDLSKPLVTRIRLDGQWQYLEYENLPEVCFECGKIGHSESSCPKLMAPSPPLAMVEFGSTPEMAPATQPEEKVGYGPWMQVSRRSRRGNRNTEKGNSETMNGASANQGKAEKGKGDNKEILTGNLTAQGRRVGINQRAASSSGGVIGRDRSGSGKGKGKEILEAETEAAAGKGVLGPGPQSTSNKNNPSAFKARAQSKDQAGSGQILMNKGADIALRAGPVLASLSPPSLTDIAGPSGTSIQIVNFPTVKEDENRNAEALPTSAGQRTKKAKKKLKSPKKSPLPVTPKALQIWTPVKGKKNKARTKLAALTLQEIDAWTGAAKANASSDMHFRAAAEPEVRLGDGDVDPDPLKANS</sequence>
<protein>
    <recommendedName>
        <fullName evidence="3">CCHC-type domain-containing protein</fullName>
    </recommendedName>
</protein>
<feature type="domain" description="CCHC-type" evidence="3">
    <location>
        <begin position="80"/>
        <end position="95"/>
    </location>
</feature>
<feature type="region of interest" description="Disordered" evidence="2">
    <location>
        <begin position="386"/>
        <end position="407"/>
    </location>
</feature>